<dbReference type="AlphaFoldDB" id="A0A9P1NK87"/>
<evidence type="ECO:0000313" key="2">
    <source>
        <dbReference type="Proteomes" id="UP000007319"/>
    </source>
</evidence>
<protein>
    <submittedName>
        <fullName evidence="1">Uncharacterized protein</fullName>
    </submittedName>
</protein>
<accession>A0A9P1NK87</accession>
<dbReference type="EMBL" id="HE577327">
    <property type="protein sequence ID" value="CCC96401.1"/>
    <property type="molecule type" value="Genomic_DNA"/>
</dbReference>
<reference evidence="1 2" key="1">
    <citation type="journal article" date="2011" name="PLoS Genet.">
        <title>Azospirillum genomes reveal transition of bacteria from aquatic to terrestrial environments.</title>
        <authorList>
            <person name="Wisniewski-Dye F."/>
            <person name="Borziak K."/>
            <person name="Khalsa-Moyers G."/>
            <person name="Alexandre G."/>
            <person name="Sukharnikov L.O."/>
            <person name="Wuichet K."/>
            <person name="Hurst G.B."/>
            <person name="McDonald W.H."/>
            <person name="Robertson J.S."/>
            <person name="Barbe V."/>
            <person name="Calteau A."/>
            <person name="Rouy Z."/>
            <person name="Mangenot S."/>
            <person name="Prigent-Combaret C."/>
            <person name="Normand P."/>
            <person name="Boyer M."/>
            <person name="Siguier P."/>
            <person name="Dessaux Y."/>
            <person name="Elmerich C."/>
            <person name="Condemine G."/>
            <person name="Krishnen G."/>
            <person name="Kennedy I."/>
            <person name="Paterson A.H."/>
            <person name="Gonzalez V."/>
            <person name="Mavingui P."/>
            <person name="Zhulin I.B."/>
        </authorList>
    </citation>
    <scope>NUCLEOTIDE SEQUENCE [LARGE SCALE GENOMIC DNA]</scope>
    <source>
        <strain evidence="1 2">Sp245</strain>
    </source>
</reference>
<proteinExistence type="predicted"/>
<dbReference type="Proteomes" id="UP000007319">
    <property type="component" value="Chromosome"/>
</dbReference>
<evidence type="ECO:0000313" key="1">
    <source>
        <dbReference type="EMBL" id="CCC96401.1"/>
    </source>
</evidence>
<name>A0A9P1NK87_9PROT</name>
<dbReference type="KEGG" id="abs:AZOBR_10188"/>
<sequence length="33" mass="4069">MRSIETIRMHVLQTYVHSLYLMDQLYSTLKKRI</sequence>
<organism evidence="1 2">
    <name type="scientific">Azospirillum baldaniorum</name>
    <dbReference type="NCBI Taxonomy" id="1064539"/>
    <lineage>
        <taxon>Bacteria</taxon>
        <taxon>Pseudomonadati</taxon>
        <taxon>Pseudomonadota</taxon>
        <taxon>Alphaproteobacteria</taxon>
        <taxon>Rhodospirillales</taxon>
        <taxon>Azospirillaceae</taxon>
        <taxon>Azospirillum</taxon>
    </lineage>
</organism>
<gene>
    <name evidence="1" type="ORF">AZOBR_10188</name>
</gene>
<keyword evidence="2" id="KW-1185">Reference proteome</keyword>